<dbReference type="SUPFAM" id="SSF52540">
    <property type="entry name" value="P-loop containing nucleoside triphosphate hydrolases"/>
    <property type="match status" value="1"/>
</dbReference>
<proteinExistence type="inferred from homology"/>
<dbReference type="Gene3D" id="2.30.30.40">
    <property type="entry name" value="SH3 Domains"/>
    <property type="match status" value="1"/>
</dbReference>
<dbReference type="InterPro" id="IPR027417">
    <property type="entry name" value="P-loop_NTPase"/>
</dbReference>
<dbReference type="SUPFAM" id="SSF50156">
    <property type="entry name" value="PDZ domain-like"/>
    <property type="match status" value="1"/>
</dbReference>
<feature type="compositionally biased region" description="Polar residues" evidence="4">
    <location>
        <begin position="1200"/>
        <end position="1210"/>
    </location>
</feature>
<dbReference type="Pfam" id="PF17820">
    <property type="entry name" value="PDZ_6"/>
    <property type="match status" value="1"/>
</dbReference>
<keyword evidence="2 3" id="KW-0728">SH3 domain</keyword>
<comment type="similarity">
    <text evidence="1">Belongs to the MAGUK family.</text>
</comment>
<feature type="domain" description="PDZ" evidence="7">
    <location>
        <begin position="557"/>
        <end position="639"/>
    </location>
</feature>
<feature type="compositionally biased region" description="Polar residues" evidence="4">
    <location>
        <begin position="259"/>
        <end position="278"/>
    </location>
</feature>
<feature type="compositionally biased region" description="Basic and acidic residues" evidence="4">
    <location>
        <begin position="1174"/>
        <end position="1188"/>
    </location>
</feature>
<dbReference type="PROSITE" id="PS50106">
    <property type="entry name" value="PDZ"/>
    <property type="match status" value="1"/>
</dbReference>
<reference evidence="8" key="1">
    <citation type="submission" date="2024-06" db="EMBL/GenBank/DDBJ databases">
        <authorList>
            <person name="Liu X."/>
            <person name="Lenzi L."/>
            <person name="Haldenby T S."/>
            <person name="Uol C."/>
        </authorList>
    </citation>
    <scope>NUCLEOTIDE SEQUENCE</scope>
</reference>
<evidence type="ECO:0000259" key="7">
    <source>
        <dbReference type="PROSITE" id="PS50106"/>
    </source>
</evidence>
<name>A0AAV2TWF5_CALDB</name>
<dbReference type="SMART" id="SM00228">
    <property type="entry name" value="PDZ"/>
    <property type="match status" value="1"/>
</dbReference>
<dbReference type="SUPFAM" id="SSF50044">
    <property type="entry name" value="SH3-domain"/>
    <property type="match status" value="1"/>
</dbReference>
<evidence type="ECO:0000256" key="4">
    <source>
        <dbReference type="SAM" id="MobiDB-lite"/>
    </source>
</evidence>
<dbReference type="Gene3D" id="1.10.287.650">
    <property type="entry name" value="L27 domain"/>
    <property type="match status" value="1"/>
</dbReference>
<dbReference type="SMART" id="SM00326">
    <property type="entry name" value="SH3"/>
    <property type="match status" value="1"/>
</dbReference>
<dbReference type="InterPro" id="IPR036028">
    <property type="entry name" value="SH3-like_dom_sf"/>
</dbReference>
<dbReference type="InterPro" id="IPR008145">
    <property type="entry name" value="GK/Ca_channel_bsu"/>
</dbReference>
<feature type="domain" description="SH3" evidence="5">
    <location>
        <begin position="666"/>
        <end position="736"/>
    </location>
</feature>
<feature type="compositionally biased region" description="Basic and acidic residues" evidence="4">
    <location>
        <begin position="183"/>
        <end position="201"/>
    </location>
</feature>
<evidence type="ECO:0000313" key="9">
    <source>
        <dbReference type="Proteomes" id="UP001497525"/>
    </source>
</evidence>
<dbReference type="PANTHER" id="PTHR23122">
    <property type="entry name" value="MEMBRANE-ASSOCIATED GUANYLATE KINASE MAGUK"/>
    <property type="match status" value="1"/>
</dbReference>
<evidence type="ECO:0000256" key="1">
    <source>
        <dbReference type="ARBA" id="ARBA00007014"/>
    </source>
</evidence>
<dbReference type="Gene3D" id="2.30.42.10">
    <property type="match status" value="1"/>
</dbReference>
<feature type="compositionally biased region" description="Polar residues" evidence="4">
    <location>
        <begin position="1094"/>
        <end position="1110"/>
    </location>
</feature>
<evidence type="ECO:0000313" key="8">
    <source>
        <dbReference type="EMBL" id="CAL5140675.1"/>
    </source>
</evidence>
<evidence type="ECO:0000259" key="6">
    <source>
        <dbReference type="PROSITE" id="PS50052"/>
    </source>
</evidence>
<feature type="compositionally biased region" description="Acidic residues" evidence="4">
    <location>
        <begin position="225"/>
        <end position="236"/>
    </location>
</feature>
<dbReference type="InterPro" id="IPR036034">
    <property type="entry name" value="PDZ_sf"/>
</dbReference>
<feature type="compositionally biased region" description="Low complexity" evidence="4">
    <location>
        <begin position="474"/>
        <end position="487"/>
    </location>
</feature>
<dbReference type="AlphaFoldDB" id="A0AAV2TWF5"/>
<feature type="domain" description="Guanylate kinase-like" evidence="6">
    <location>
        <begin position="790"/>
        <end position="973"/>
    </location>
</feature>
<feature type="compositionally biased region" description="Polar residues" evidence="4">
    <location>
        <begin position="1051"/>
        <end position="1061"/>
    </location>
</feature>
<dbReference type="InterPro" id="IPR050716">
    <property type="entry name" value="MAGUK"/>
</dbReference>
<evidence type="ECO:0000256" key="2">
    <source>
        <dbReference type="ARBA" id="ARBA00022443"/>
    </source>
</evidence>
<dbReference type="InterPro" id="IPR008144">
    <property type="entry name" value="Guanylate_kin-like_dom"/>
</dbReference>
<feature type="compositionally biased region" description="Low complexity" evidence="4">
    <location>
        <begin position="383"/>
        <end position="397"/>
    </location>
</feature>
<comment type="caution">
    <text evidence="8">The sequence shown here is derived from an EMBL/GenBank/DDBJ whole genome shotgun (WGS) entry which is preliminary data.</text>
</comment>
<evidence type="ECO:0000259" key="5">
    <source>
        <dbReference type="PROSITE" id="PS50002"/>
    </source>
</evidence>
<dbReference type="Gene3D" id="3.40.50.300">
    <property type="entry name" value="P-loop containing nucleotide triphosphate hydrolases"/>
    <property type="match status" value="1"/>
</dbReference>
<feature type="region of interest" description="Disordered" evidence="4">
    <location>
        <begin position="179"/>
        <end position="551"/>
    </location>
</feature>
<feature type="compositionally biased region" description="Polar residues" evidence="4">
    <location>
        <begin position="292"/>
        <end position="317"/>
    </location>
</feature>
<dbReference type="Pfam" id="PF00625">
    <property type="entry name" value="Guanylate_kin"/>
    <property type="match status" value="1"/>
</dbReference>
<dbReference type="PROSITE" id="PS50002">
    <property type="entry name" value="SH3"/>
    <property type="match status" value="1"/>
</dbReference>
<feature type="compositionally biased region" description="Acidic residues" evidence="4">
    <location>
        <begin position="1224"/>
        <end position="1238"/>
    </location>
</feature>
<dbReference type="InterPro" id="IPR001452">
    <property type="entry name" value="SH3_domain"/>
</dbReference>
<gene>
    <name evidence="8" type="ORF">CDAUBV1_LOCUS15970</name>
</gene>
<dbReference type="Proteomes" id="UP001497525">
    <property type="component" value="Unassembled WGS sequence"/>
</dbReference>
<dbReference type="InterPro" id="IPR041489">
    <property type="entry name" value="PDZ_6"/>
</dbReference>
<dbReference type="InterPro" id="IPR036892">
    <property type="entry name" value="L27_dom_sf"/>
</dbReference>
<feature type="compositionally biased region" description="Basic and acidic residues" evidence="4">
    <location>
        <begin position="215"/>
        <end position="224"/>
    </location>
</feature>
<feature type="region of interest" description="Disordered" evidence="4">
    <location>
        <begin position="1039"/>
        <end position="1246"/>
    </location>
</feature>
<evidence type="ECO:0000256" key="3">
    <source>
        <dbReference type="PROSITE-ProRule" id="PRU00192"/>
    </source>
</evidence>
<feature type="compositionally biased region" description="Polar residues" evidence="4">
    <location>
        <begin position="1119"/>
        <end position="1139"/>
    </location>
</feature>
<feature type="compositionally biased region" description="Low complexity" evidence="4">
    <location>
        <begin position="1039"/>
        <end position="1049"/>
    </location>
</feature>
<feature type="compositionally biased region" description="Polar residues" evidence="4">
    <location>
        <begin position="1146"/>
        <end position="1159"/>
    </location>
</feature>
<dbReference type="PROSITE" id="PS50052">
    <property type="entry name" value="GUANYLATE_KINASE_2"/>
    <property type="match status" value="1"/>
</dbReference>
<dbReference type="SUPFAM" id="SSF101288">
    <property type="entry name" value="L27 domain"/>
    <property type="match status" value="1"/>
</dbReference>
<dbReference type="InterPro" id="IPR001478">
    <property type="entry name" value="PDZ"/>
</dbReference>
<dbReference type="SMART" id="SM00072">
    <property type="entry name" value="GuKc"/>
    <property type="match status" value="1"/>
</dbReference>
<accession>A0AAV2TWF5</accession>
<sequence>MSVAPKKPRHIYALQVVRQLLDDRDAFYTHFHIGSVIRNPDASPVTEPDRLFLRDFLARSNLRTCFNILDTITTGAGLQSLVTRLRPNDPDEADSLRILSDVWTDLENFVMQTRETDEAEAHELYDLLADPHIREMLVAYDDIANQRYTVEDLEEDFVSLYSEPEIQVAQGSRAQYRGSSEYHLSKKSSDVAPQHEIHDDSLGEVTALSEEEEADRPGRNRGSEPEAENELTDSGDDIPFHMPPPPFPPSQTAELRPGSFSTSEKISKSKGLNGSVTHLVSRFEASAHSEPNMASSTHTQRPISKNPNPSLLASARSQSERKNLAKDDEDSWASIEPLTVLQQQPVKKDSMFASPLPDSHRRGSSTEPSSHHRSADLPSPTGSSIRASKASSKSSPTIPSPVHSPQSNRHLTHTGMRSPSHELTPSSPRSREIEADNSAHNSDYHAATLPAQQKRHVHTGSSARENSDMYHSGSQSLSRRTSRQSNRSTRRSDRESVDTTSTKVQLPEAGKTRVVRLRREHPGEPIGITITVRTPSPPPGGSGNQATSNNLLGTDASLTLQRLMSGSLSNKQGGSGTPTKSDLSFRTEPVLAIQRIMSGSLADRQGGLFPGDILLEFNGRPVHSLDEVYSQMRQSASLLECEFLVQAPHSNGFLRPGQQHNFRSSKSKRYIRSFFDYDAKVDSLMPAGDVGLSFKAGDVLELVDDQDPNFWQVRPLNDAHGRVRLIPSQTLEERRQAFNQEKAQLTAEGTKKKSKRTIKTFFRAADASDLRVRSDLWSYEEVVPWPESMVPCLLLLGAPGVGRRNLKALLVNREPNRFDFPKSDTTDPDASPVNFNVIPKEQMEKDVRSGAYVEWGKADGHYYGIKFSALRKIIATGRTVVLDCQPQSVYLLHQPEFNPVTIFVAAPHFEVAKRMMEDGLRAGLTQNRRSDEELRAMVEESQSLAVKHRHLYFHKFTNSDMKEGVEKLSRLVTRVERHPSWIPSGWAYEMSAPTGSDTGTPFVPGSSTLSALGIHTLPPSRPSAIARSVLSGISEASAESASRLARPPSILSESVTSQQGRATPANGKRLYERRRRPQVEFRPTAPTIPELDTPSESMTNRSRASENQPASGRPMGFSGTPTSPKPRNSPQVSERSNGSLRRHQHGSQSEQTDGTQPNQGLKAMDNLRTSQLGEGKDRHSQSLRDSRNSSESSNHRFPRTQANNRQSGSSLAPRRYDTSTTVPADEDISDTSSEDEGEMKDKEVHL</sequence>
<dbReference type="EMBL" id="CAXLJL010000767">
    <property type="protein sequence ID" value="CAL5140675.1"/>
    <property type="molecule type" value="Genomic_DNA"/>
</dbReference>
<feature type="compositionally biased region" description="Polar residues" evidence="4">
    <location>
        <begin position="403"/>
        <end position="428"/>
    </location>
</feature>
<protein>
    <submittedName>
        <fullName evidence="8">Uncharacterized protein</fullName>
    </submittedName>
</protein>
<organism evidence="8 9">
    <name type="scientific">Calicophoron daubneyi</name>
    <name type="common">Rumen fluke</name>
    <name type="synonym">Paramphistomum daubneyi</name>
    <dbReference type="NCBI Taxonomy" id="300641"/>
    <lineage>
        <taxon>Eukaryota</taxon>
        <taxon>Metazoa</taxon>
        <taxon>Spiralia</taxon>
        <taxon>Lophotrochozoa</taxon>
        <taxon>Platyhelminthes</taxon>
        <taxon>Trematoda</taxon>
        <taxon>Digenea</taxon>
        <taxon>Plagiorchiida</taxon>
        <taxon>Pronocephalata</taxon>
        <taxon>Paramphistomoidea</taxon>
        <taxon>Paramphistomidae</taxon>
        <taxon>Calicophoron</taxon>
    </lineage>
</organism>